<evidence type="ECO:0000313" key="1">
    <source>
        <dbReference type="EMBL" id="SEF89570.1"/>
    </source>
</evidence>
<protein>
    <submittedName>
        <fullName evidence="1">Uncharacterized protein</fullName>
    </submittedName>
</protein>
<gene>
    <name evidence="1" type="ORF">SAMN05216537_11235</name>
</gene>
<dbReference type="EMBL" id="FNUL01000012">
    <property type="protein sequence ID" value="SEF89570.1"/>
    <property type="molecule type" value="Genomic_DNA"/>
</dbReference>
<organism evidence="1 2">
    <name type="scientific">Lachnospira multipara</name>
    <dbReference type="NCBI Taxonomy" id="28051"/>
    <lineage>
        <taxon>Bacteria</taxon>
        <taxon>Bacillati</taxon>
        <taxon>Bacillota</taxon>
        <taxon>Clostridia</taxon>
        <taxon>Lachnospirales</taxon>
        <taxon>Lachnospiraceae</taxon>
        <taxon>Lachnospira</taxon>
    </lineage>
</organism>
<accession>A0A1H5VQQ7</accession>
<name>A0A1H5VQQ7_9FIRM</name>
<evidence type="ECO:0000313" key="2">
    <source>
        <dbReference type="Proteomes" id="UP000236726"/>
    </source>
</evidence>
<reference evidence="1 2" key="1">
    <citation type="submission" date="2016-10" db="EMBL/GenBank/DDBJ databases">
        <authorList>
            <person name="de Groot N.N."/>
        </authorList>
    </citation>
    <scope>NUCLEOTIDE SEQUENCE [LARGE SCALE GENOMIC DNA]</scope>
    <source>
        <strain evidence="1 2">D15d</strain>
    </source>
</reference>
<proteinExistence type="predicted"/>
<keyword evidence="2" id="KW-1185">Reference proteome</keyword>
<dbReference type="Proteomes" id="UP000236726">
    <property type="component" value="Unassembled WGS sequence"/>
</dbReference>
<sequence length="55" mass="6530">MEEEMGMTNEQYKGMLLDELEDWQEVLELAEESGNKRIIAKAQKQIEKINEKLKF</sequence>
<dbReference type="AlphaFoldDB" id="A0A1H5VQQ7"/>
<dbReference type="RefSeq" id="WP_181022535.1">
    <property type="nucleotide sequence ID" value="NZ_FNUL01000012.1"/>
</dbReference>